<protein>
    <submittedName>
        <fullName evidence="1">GxxExxY protein</fullName>
    </submittedName>
</protein>
<keyword evidence="2" id="KW-1185">Reference proteome</keyword>
<dbReference type="Pfam" id="PF13366">
    <property type="entry name" value="PDDEXK_3"/>
    <property type="match status" value="1"/>
</dbReference>
<accession>A0A2T0S6P5</accession>
<name>A0A2T0S6P5_9BACT</name>
<comment type="caution">
    <text evidence="1">The sequence shown here is derived from an EMBL/GenBank/DDBJ whole genome shotgun (WGS) entry which is preliminary data.</text>
</comment>
<evidence type="ECO:0000313" key="1">
    <source>
        <dbReference type="EMBL" id="PRY29101.1"/>
    </source>
</evidence>
<dbReference type="InterPro" id="IPR026350">
    <property type="entry name" value="GxxExxY"/>
</dbReference>
<organism evidence="1 2">
    <name type="scientific">Spirosoma oryzae</name>
    <dbReference type="NCBI Taxonomy" id="1469603"/>
    <lineage>
        <taxon>Bacteria</taxon>
        <taxon>Pseudomonadati</taxon>
        <taxon>Bacteroidota</taxon>
        <taxon>Cytophagia</taxon>
        <taxon>Cytophagales</taxon>
        <taxon>Cytophagaceae</taxon>
        <taxon>Spirosoma</taxon>
    </lineage>
</organism>
<dbReference type="OrthoDB" id="1119698at2"/>
<gene>
    <name evidence="1" type="ORF">CLV58_12740</name>
</gene>
<reference evidence="1 2" key="1">
    <citation type="submission" date="2018-03" db="EMBL/GenBank/DDBJ databases">
        <title>Genomic Encyclopedia of Archaeal and Bacterial Type Strains, Phase II (KMG-II): from individual species to whole genera.</title>
        <authorList>
            <person name="Goeker M."/>
        </authorList>
    </citation>
    <scope>NUCLEOTIDE SEQUENCE [LARGE SCALE GENOMIC DNA]</scope>
    <source>
        <strain evidence="1 2">DSM 28354</strain>
    </source>
</reference>
<proteinExistence type="predicted"/>
<dbReference type="RefSeq" id="WP_106140202.1">
    <property type="nucleotide sequence ID" value="NZ_PVTE01000027.1"/>
</dbReference>
<dbReference type="AlphaFoldDB" id="A0A2T0S6P5"/>
<dbReference type="Proteomes" id="UP000238375">
    <property type="component" value="Unassembled WGS sequence"/>
</dbReference>
<dbReference type="NCBIfam" id="TIGR04256">
    <property type="entry name" value="GxxExxY"/>
    <property type="match status" value="1"/>
</dbReference>
<sequence>MNDNELTELIIGCAIRVHRQLGPGLLESVYEECLVHELCKAGLSVERQPIMPVVYDGLRMDSGYRVDIWVEKRIIIELKAVELLTDVHFAQLMTYLRLANCRLGLLINFNVVLLKNGIKRVANGY</sequence>
<dbReference type="EMBL" id="PVTE01000027">
    <property type="protein sequence ID" value="PRY29101.1"/>
    <property type="molecule type" value="Genomic_DNA"/>
</dbReference>
<evidence type="ECO:0000313" key="2">
    <source>
        <dbReference type="Proteomes" id="UP000238375"/>
    </source>
</evidence>